<dbReference type="PRINTS" id="PR00756">
    <property type="entry name" value="ALADIPTASE"/>
</dbReference>
<evidence type="ECO:0000256" key="1">
    <source>
        <dbReference type="ARBA" id="ARBA00000098"/>
    </source>
</evidence>
<organism evidence="17 18">
    <name type="scientific">Acidithiobacillus thiooxidans ATCC 19377</name>
    <dbReference type="NCBI Taxonomy" id="637390"/>
    <lineage>
        <taxon>Bacteria</taxon>
        <taxon>Pseudomonadati</taxon>
        <taxon>Pseudomonadota</taxon>
        <taxon>Acidithiobacillia</taxon>
        <taxon>Acidithiobacillales</taxon>
        <taxon>Acidithiobacillaceae</taxon>
        <taxon>Acidithiobacillus</taxon>
    </lineage>
</organism>
<protein>
    <recommendedName>
        <fullName evidence="5 12">Aminopeptidase N</fullName>
        <ecNumber evidence="4 12">3.4.11.2</ecNumber>
    </recommendedName>
</protein>
<dbReference type="InterPro" id="IPR038438">
    <property type="entry name" value="PepN_Ig-like_sf"/>
</dbReference>
<dbReference type="InterPro" id="IPR042097">
    <property type="entry name" value="Aminopeptidase_N-like_N_sf"/>
</dbReference>
<dbReference type="EC" id="3.4.11.2" evidence="4 12"/>
<dbReference type="GO" id="GO:0008237">
    <property type="term" value="F:metallopeptidase activity"/>
    <property type="evidence" value="ECO:0007669"/>
    <property type="project" value="UniProtKB-UniRule"/>
</dbReference>
<dbReference type="Gene3D" id="1.25.50.10">
    <property type="entry name" value="Peptidase M1, alanyl aminopeptidase, C-terminal domain"/>
    <property type="match status" value="1"/>
</dbReference>
<dbReference type="InterPro" id="IPR045357">
    <property type="entry name" value="Aminopeptidase_N-like_N"/>
</dbReference>
<dbReference type="Pfam" id="PF17900">
    <property type="entry name" value="Peptidase_M1_N"/>
    <property type="match status" value="1"/>
</dbReference>
<dbReference type="SUPFAM" id="SSF55486">
    <property type="entry name" value="Metalloproteases ('zincins'), catalytic domain"/>
    <property type="match status" value="1"/>
</dbReference>
<dbReference type="Gene3D" id="2.60.40.1840">
    <property type="match status" value="1"/>
</dbReference>
<dbReference type="AlphaFoldDB" id="A0A5P9XND9"/>
<dbReference type="InterPro" id="IPR037144">
    <property type="entry name" value="Peptidase_M1_pepN_C_sf"/>
</dbReference>
<evidence type="ECO:0000259" key="16">
    <source>
        <dbReference type="Pfam" id="PF17900"/>
    </source>
</evidence>
<proteinExistence type="inferred from homology"/>
<evidence type="ECO:0000313" key="17">
    <source>
        <dbReference type="EMBL" id="QFX95412.1"/>
    </source>
</evidence>
<evidence type="ECO:0000256" key="5">
    <source>
        <dbReference type="ARBA" id="ARBA00015611"/>
    </source>
</evidence>
<keyword evidence="11" id="KW-0482">Metalloprotease</keyword>
<evidence type="ECO:0000256" key="12">
    <source>
        <dbReference type="NCBIfam" id="TIGR02414"/>
    </source>
</evidence>
<evidence type="ECO:0000256" key="2">
    <source>
        <dbReference type="ARBA" id="ARBA00001947"/>
    </source>
</evidence>
<evidence type="ECO:0000259" key="15">
    <source>
        <dbReference type="Pfam" id="PF17432"/>
    </source>
</evidence>
<dbReference type="InterPro" id="IPR024601">
    <property type="entry name" value="Peptidase_M1_pepN_C"/>
</dbReference>
<dbReference type="InterPro" id="IPR012779">
    <property type="entry name" value="Peptidase_M1_pepN"/>
</dbReference>
<evidence type="ECO:0000256" key="11">
    <source>
        <dbReference type="ARBA" id="ARBA00023049"/>
    </source>
</evidence>
<evidence type="ECO:0000256" key="9">
    <source>
        <dbReference type="ARBA" id="ARBA00022801"/>
    </source>
</evidence>
<feature type="domain" description="Aminopeptidase N-like N-terminal" evidence="16">
    <location>
        <begin position="27"/>
        <end position="191"/>
    </location>
</feature>
<dbReference type="PANTHER" id="PTHR46322">
    <property type="entry name" value="PUROMYCIN-SENSITIVE AMINOPEPTIDASE"/>
    <property type="match status" value="1"/>
</dbReference>
<evidence type="ECO:0000256" key="10">
    <source>
        <dbReference type="ARBA" id="ARBA00022833"/>
    </source>
</evidence>
<evidence type="ECO:0000313" key="18">
    <source>
        <dbReference type="Proteomes" id="UP000363590"/>
    </source>
</evidence>
<evidence type="ECO:0000259" key="14">
    <source>
        <dbReference type="Pfam" id="PF11940"/>
    </source>
</evidence>
<dbReference type="PANTHER" id="PTHR46322:SF1">
    <property type="entry name" value="PUROMYCIN-SENSITIVE AMINOPEPTIDASE"/>
    <property type="match status" value="1"/>
</dbReference>
<feature type="domain" description="Peptidase M1 membrane alanine aminopeptidase" evidence="13">
    <location>
        <begin position="231"/>
        <end position="441"/>
    </location>
</feature>
<dbReference type="InterPro" id="IPR001930">
    <property type="entry name" value="Peptidase_M1"/>
</dbReference>
<feature type="domain" description="Peptidase M1 alanyl aminopeptidase Ig-like fold" evidence="14">
    <location>
        <begin position="449"/>
        <end position="547"/>
    </location>
</feature>
<dbReference type="FunFam" id="2.60.40.1840:FF:000001">
    <property type="entry name" value="Aminopeptidase N"/>
    <property type="match status" value="1"/>
</dbReference>
<dbReference type="Pfam" id="PF11940">
    <property type="entry name" value="DUF3458"/>
    <property type="match status" value="1"/>
</dbReference>
<dbReference type="CDD" id="cd09600">
    <property type="entry name" value="M1_APN"/>
    <property type="match status" value="1"/>
</dbReference>
<dbReference type="FunFam" id="3.30.2010.30:FF:000002">
    <property type="entry name" value="Putative aminopeptidase N"/>
    <property type="match status" value="1"/>
</dbReference>
<keyword evidence="6 17" id="KW-0031">Aminopeptidase</keyword>
<evidence type="ECO:0000256" key="7">
    <source>
        <dbReference type="ARBA" id="ARBA00022670"/>
    </source>
</evidence>
<dbReference type="Pfam" id="PF17432">
    <property type="entry name" value="DUF3458_C"/>
    <property type="match status" value="1"/>
</dbReference>
<dbReference type="Gene3D" id="2.60.40.1730">
    <property type="entry name" value="tricorn interacting facor f3 domain"/>
    <property type="match status" value="1"/>
</dbReference>
<dbReference type="Gene3D" id="1.10.390.10">
    <property type="entry name" value="Neutral Protease Domain 2"/>
    <property type="match status" value="1"/>
</dbReference>
<dbReference type="GeneID" id="60695371"/>
<dbReference type="InterPro" id="IPR014782">
    <property type="entry name" value="Peptidase_M1_dom"/>
</dbReference>
<dbReference type="InterPro" id="IPR027268">
    <property type="entry name" value="Peptidase_M4/M1_CTD_sf"/>
</dbReference>
<gene>
    <name evidence="17" type="primary">mpa1</name>
    <name evidence="17" type="ORF">GCD22_00980</name>
</gene>
<feature type="domain" description="Peptidase M1 alanyl aminopeptidase C-terminal" evidence="15">
    <location>
        <begin position="553"/>
        <end position="871"/>
    </location>
</feature>
<evidence type="ECO:0000256" key="3">
    <source>
        <dbReference type="ARBA" id="ARBA00010136"/>
    </source>
</evidence>
<dbReference type="Proteomes" id="UP000363590">
    <property type="component" value="Chromosome"/>
</dbReference>
<dbReference type="InterPro" id="IPR035414">
    <property type="entry name" value="Peptidase_M1_pepN_Ig-like"/>
</dbReference>
<comment type="catalytic activity">
    <reaction evidence="1">
        <text>Release of an N-terminal amino acid, Xaa-|-Yaa- from a peptide, amide or arylamide. Xaa is preferably Ala, but may be most amino acids including Pro (slow action). When a terminal hydrophobic residue is followed by a prolyl residue, the two may be released as an intact Xaa-Pro dipeptide.</text>
        <dbReference type="EC" id="3.4.11.2"/>
    </reaction>
</comment>
<name>A0A5P9XND9_ACITH</name>
<evidence type="ECO:0000256" key="6">
    <source>
        <dbReference type="ARBA" id="ARBA00022438"/>
    </source>
</evidence>
<dbReference type="FunFam" id="1.10.390.10:FF:000002">
    <property type="entry name" value="Aminopeptidase N"/>
    <property type="match status" value="1"/>
</dbReference>
<dbReference type="Gene3D" id="3.30.2010.30">
    <property type="match status" value="1"/>
</dbReference>
<sequence length="879" mass="99411">MIAQDNNAVIHREDYQPPLYRITEVALNVHLDPENTEVEACLHFQRLTAGPESELHLDGESLELLSILRDGQPLAENLFRSDATGLTLLNPEPEFLLETRVKIHPAANSTLSGLYFAGGQFLTQCEAEGFRRITYYLDRPDCLAKFTVTLHASRKTCPVLLANGNCIAQGDEDNDWHWARWEDPYPKPAYLFAMVAGDLAVQRDVFVTQSGRSVTLEIYVAERDLGACDQAMESLKRAMRWDEEGYGREYDLDRYMIVATDSFNMGAMENKGLNIFNSKYVLASPETATDTDYQGVESVIAHEYFHNWTGNRVTLRDWFQLSLKEGLTVFRDQEFSADMNSRGVQRIGDVRRLRSAQFPEDAGPLAHPVRPDAYSEINNFYTATVYEKGAELVRMIHTLLGKEGFRRGTDLYFERHDGHAVTIEDFVEAMEEANHYDLSRFRCWYSQAGTPQVKAEGSYDPASRSYTLTLQQSTPATPGQPNKEPVPIPVRMALLNTQGEKAVLDKTGAVEKVILLEQASQSWTFEGLPDPVIPSLLRGFSAPVRLDIALDDQARSFLAGVDDDPFNRWESAQELALKTLLSGVKNHQELEVLPAALKQALSATLKQSQMDPAFRAELLTLPSEDYIGEQMPVIAVDAIHRARETLLDKIGAHFHDEWLGLYQDLAGAYERDGASIGRRRLRNMALSYLIHSDHSRHEDMTLHARQQYVQADNMTDRLAAFQLLVQHPKHDAEDILLDFYQKWQDYPLVIDKWFAIQAMAPRPDTLRHVQHLLVHPAFDWKVPNRVRAVLGAFSMNPTLFHAADGSGYAFFAEQIRRLDDINPQTAARLATPLSRWQRYDKVRQQGMMNALQLLAAKAKLSRDLAEVIQRSYPASPGSA</sequence>
<keyword evidence="10" id="KW-0862">Zinc</keyword>
<evidence type="ECO:0000259" key="13">
    <source>
        <dbReference type="Pfam" id="PF01433"/>
    </source>
</evidence>
<evidence type="ECO:0000256" key="4">
    <source>
        <dbReference type="ARBA" id="ARBA00012564"/>
    </source>
</evidence>
<comment type="cofactor">
    <cofactor evidence="2">
        <name>Zn(2+)</name>
        <dbReference type="ChEBI" id="CHEBI:29105"/>
    </cofactor>
</comment>
<dbReference type="SUPFAM" id="SSF63737">
    <property type="entry name" value="Leukotriene A4 hydrolase N-terminal domain"/>
    <property type="match status" value="1"/>
</dbReference>
<dbReference type="GO" id="GO:0008270">
    <property type="term" value="F:zinc ion binding"/>
    <property type="evidence" value="ECO:0007669"/>
    <property type="project" value="InterPro"/>
</dbReference>
<keyword evidence="7" id="KW-0645">Protease</keyword>
<keyword evidence="9" id="KW-0378">Hydrolase</keyword>
<dbReference type="EMBL" id="CP045571">
    <property type="protein sequence ID" value="QFX95412.1"/>
    <property type="molecule type" value="Genomic_DNA"/>
</dbReference>
<dbReference type="KEGG" id="atx:GCD22_00980"/>
<dbReference type="GO" id="GO:0016285">
    <property type="term" value="F:alanyl aminopeptidase activity"/>
    <property type="evidence" value="ECO:0007669"/>
    <property type="project" value="UniProtKB-EC"/>
</dbReference>
<dbReference type="NCBIfam" id="TIGR02414">
    <property type="entry name" value="pepN_proteo"/>
    <property type="match status" value="1"/>
</dbReference>
<dbReference type="RefSeq" id="WP_031572364.1">
    <property type="nucleotide sequence ID" value="NZ_CP045571.1"/>
</dbReference>
<accession>A0A5P9XND9</accession>
<comment type="similarity">
    <text evidence="3">Belongs to the peptidase M1 family.</text>
</comment>
<evidence type="ECO:0000256" key="8">
    <source>
        <dbReference type="ARBA" id="ARBA00022723"/>
    </source>
</evidence>
<keyword evidence="8" id="KW-0479">Metal-binding</keyword>
<reference evidence="17 18" key="1">
    <citation type="submission" date="2019-10" db="EMBL/GenBank/DDBJ databases">
        <authorList>
            <person name="Wang R."/>
        </authorList>
    </citation>
    <scope>NUCLEOTIDE SEQUENCE [LARGE SCALE GENOMIC DNA]</scope>
    <source>
        <strain evidence="17 18">ATCC 19377</strain>
    </source>
</reference>
<dbReference type="GO" id="GO:0006508">
    <property type="term" value="P:proteolysis"/>
    <property type="evidence" value="ECO:0007669"/>
    <property type="project" value="UniProtKB-UniRule"/>
</dbReference>
<dbReference type="Pfam" id="PF01433">
    <property type="entry name" value="Peptidase_M1"/>
    <property type="match status" value="1"/>
</dbReference>